<evidence type="ECO:0000313" key="1">
    <source>
        <dbReference type="EMBL" id="RQD74577.1"/>
    </source>
</evidence>
<dbReference type="AlphaFoldDB" id="A0A424YBU9"/>
<evidence type="ECO:0000313" key="2">
    <source>
        <dbReference type="Proteomes" id="UP000285138"/>
    </source>
</evidence>
<name>A0A424YBU9_9FIRM</name>
<dbReference type="Proteomes" id="UP000285138">
    <property type="component" value="Unassembled WGS sequence"/>
</dbReference>
<organism evidence="1 2">
    <name type="scientific">Candidatus Syntrophonatronum acetioxidans</name>
    <dbReference type="NCBI Taxonomy" id="1795816"/>
    <lineage>
        <taxon>Bacteria</taxon>
        <taxon>Bacillati</taxon>
        <taxon>Bacillota</taxon>
        <taxon>Clostridia</taxon>
        <taxon>Eubacteriales</taxon>
        <taxon>Syntrophomonadaceae</taxon>
        <taxon>Candidatus Syntrophonatronum</taxon>
    </lineage>
</organism>
<reference evidence="1 2" key="1">
    <citation type="submission" date="2018-08" db="EMBL/GenBank/DDBJ databases">
        <title>The metabolism and importance of syntrophic acetate oxidation coupled to methane or sulfide production in haloalkaline environments.</title>
        <authorList>
            <person name="Timmers P.H.A."/>
            <person name="Vavourakis C.D."/>
            <person name="Sorokin D.Y."/>
            <person name="Sinninghe Damste J.S."/>
            <person name="Muyzer G."/>
            <person name="Stams A.J.M."/>
            <person name="Plugge C.M."/>
        </authorList>
    </citation>
    <scope>NUCLEOTIDE SEQUENCE [LARGE SCALE GENOMIC DNA]</scope>
    <source>
        <strain evidence="1">MSAO_Bac1</strain>
    </source>
</reference>
<accession>A0A424YBU9</accession>
<proteinExistence type="predicted"/>
<sequence>MKMLGGIIVLLILMVVFSAGVYYQNLDISKDFITSLNQLQEAVENEEWGKVSLQLEEVMKCWKRADAWWTPQMDHQEIDMLNLSVIRLTRLAQNQKKDEALMEITVARAMIENIQELQQPVLRNIF</sequence>
<gene>
    <name evidence="1" type="ORF">D5R97_07600</name>
</gene>
<dbReference type="InterPro" id="IPR025373">
    <property type="entry name" value="DUF4363"/>
</dbReference>
<comment type="caution">
    <text evidence="1">The sequence shown here is derived from an EMBL/GenBank/DDBJ whole genome shotgun (WGS) entry which is preliminary data.</text>
</comment>
<protein>
    <submittedName>
        <fullName evidence="1">DUF4363 family protein</fullName>
    </submittedName>
</protein>
<dbReference type="EMBL" id="QZAA01000199">
    <property type="protein sequence ID" value="RQD74577.1"/>
    <property type="molecule type" value="Genomic_DNA"/>
</dbReference>
<dbReference type="Pfam" id="PF14276">
    <property type="entry name" value="DUF4363"/>
    <property type="match status" value="1"/>
</dbReference>